<sequence>MEIYLVGGAVRDRLLGRPVHDRDWVVVGATPEEMLSLGYKQVGADFPVFLHPQTHEEYALARTERKSGQGYHGFKVFSSPDVTLEQDLQRRDLTINAMAEAENGTLVDPFNGKQDLHQRILRHVSPAFAEDPLRILRVARFAARLAPAGFTVAAETLDLMRQMAQQGEAEHLVPERIWQETRRALHEQSPRTYFEVLLQSGALASVMPELYALFEPPVARPRSTGADSSKRGDMALRTLTSASSLSDETSVRFAALAMALEPTALQAFCDRLKIPNDCRELALLAIRHHEDVAQAAARDAGALLSLLDQVDAWRRPDRLERLLQVCEAEGRVRTGADDFPSADVLRRALAAAQAVNARTFVDQGLTGKAVGKAIDEERLTRIQQLITTA</sequence>
<evidence type="ECO:0000256" key="2">
    <source>
        <dbReference type="ARBA" id="ARBA00022679"/>
    </source>
</evidence>
<evidence type="ECO:0000256" key="8">
    <source>
        <dbReference type="ARBA" id="ARBA00022840"/>
    </source>
</evidence>
<feature type="binding site" evidence="11">
    <location>
        <position position="23"/>
    </location>
    <ligand>
        <name>Mg(2+)</name>
        <dbReference type="ChEBI" id="CHEBI:18420"/>
    </ligand>
</feature>
<dbReference type="GO" id="GO:0000049">
    <property type="term" value="F:tRNA binding"/>
    <property type="evidence" value="ECO:0007669"/>
    <property type="project" value="UniProtKB-UniRule"/>
</dbReference>
<dbReference type="RefSeq" id="WP_136549547.1">
    <property type="nucleotide sequence ID" value="NZ_CP031093.1"/>
</dbReference>
<dbReference type="PANTHER" id="PTHR47545">
    <property type="entry name" value="MULTIFUNCTIONAL CCA PROTEIN"/>
    <property type="match status" value="1"/>
</dbReference>
<accession>A0A4P7XIC5</accession>
<dbReference type="Pfam" id="PF12627">
    <property type="entry name" value="PolyA_pol_RNAbd"/>
    <property type="match status" value="1"/>
</dbReference>
<keyword evidence="2 11" id="KW-0808">Transferase</keyword>
<comment type="catalytic activity">
    <reaction evidence="11">
        <text>a tRNA with a 3' CCA end + 2 CTP + ATP = a tRNA with a 3' CCACCA end + 3 diphosphate</text>
        <dbReference type="Rhea" id="RHEA:76235"/>
        <dbReference type="Rhea" id="RHEA-COMP:10468"/>
        <dbReference type="Rhea" id="RHEA-COMP:18655"/>
        <dbReference type="ChEBI" id="CHEBI:30616"/>
        <dbReference type="ChEBI" id="CHEBI:33019"/>
        <dbReference type="ChEBI" id="CHEBI:37563"/>
        <dbReference type="ChEBI" id="CHEBI:83071"/>
        <dbReference type="ChEBI" id="CHEBI:195187"/>
    </reaction>
</comment>
<evidence type="ECO:0000313" key="14">
    <source>
        <dbReference type="EMBL" id="QCF26841.1"/>
    </source>
</evidence>
<dbReference type="PANTHER" id="PTHR47545:SF1">
    <property type="entry name" value="MULTIFUNCTIONAL CCA PROTEIN"/>
    <property type="match status" value="1"/>
</dbReference>
<evidence type="ECO:0000313" key="15">
    <source>
        <dbReference type="Proteomes" id="UP000298049"/>
    </source>
</evidence>
<dbReference type="InterPro" id="IPR002646">
    <property type="entry name" value="PolA_pol_head_dom"/>
</dbReference>
<dbReference type="AlphaFoldDB" id="A0A4P7XIC5"/>
<feature type="binding site" evidence="11">
    <location>
        <position position="21"/>
    </location>
    <ligand>
        <name>Mg(2+)</name>
        <dbReference type="ChEBI" id="CHEBI:18420"/>
    </ligand>
</feature>
<dbReference type="EC" id="2.7.7.72" evidence="11"/>
<feature type="binding site" evidence="11">
    <location>
        <position position="8"/>
    </location>
    <ligand>
        <name>CTP</name>
        <dbReference type="ChEBI" id="CHEBI:37563"/>
    </ligand>
</feature>
<dbReference type="InterPro" id="IPR050124">
    <property type="entry name" value="tRNA_CCA-adding_enzyme"/>
</dbReference>
<feature type="binding site" evidence="11">
    <location>
        <position position="11"/>
    </location>
    <ligand>
        <name>ATP</name>
        <dbReference type="ChEBI" id="CHEBI:30616"/>
    </ligand>
</feature>
<dbReference type="Gene3D" id="1.10.3090.10">
    <property type="entry name" value="cca-adding enzyme, domain 2"/>
    <property type="match status" value="1"/>
</dbReference>
<feature type="binding site" evidence="11">
    <location>
        <position position="140"/>
    </location>
    <ligand>
        <name>ATP</name>
        <dbReference type="ChEBI" id="CHEBI:30616"/>
    </ligand>
</feature>
<evidence type="ECO:0000259" key="13">
    <source>
        <dbReference type="Pfam" id="PF12627"/>
    </source>
</evidence>
<reference evidence="14 15" key="1">
    <citation type="submission" date="2018-07" db="EMBL/GenBank/DDBJ databases">
        <title>Marsedoiliclastica nanhaica gen. nov. sp. nov., a novel marine hydrocarbonoclastic bacterium isolated from an in-situ enriched hydrocarbon-degrading consortium in deep-sea sediment.</title>
        <authorList>
            <person name="Dong C."/>
            <person name="Ma T."/>
            <person name="Liu R."/>
            <person name="Shao Z."/>
        </authorList>
    </citation>
    <scope>NUCLEOTIDE SEQUENCE [LARGE SCALE GENOMIC DNA]</scope>
    <source>
        <strain evidence="15">soil36-7</strain>
    </source>
</reference>
<dbReference type="PIRSF" id="PIRSF000813">
    <property type="entry name" value="CCA_bact"/>
    <property type="match status" value="1"/>
</dbReference>
<dbReference type="SUPFAM" id="SSF81891">
    <property type="entry name" value="Poly A polymerase C-terminal region-like"/>
    <property type="match status" value="1"/>
</dbReference>
<dbReference type="InterPro" id="IPR043519">
    <property type="entry name" value="NT_sf"/>
</dbReference>
<evidence type="ECO:0000256" key="5">
    <source>
        <dbReference type="ARBA" id="ARBA00022723"/>
    </source>
</evidence>
<gene>
    <name evidence="11" type="primary">cca</name>
    <name evidence="14" type="ORF">soil367_13360</name>
</gene>
<dbReference type="FunFam" id="3.30.460.10:FF:000016">
    <property type="entry name" value="Multifunctional CCA protein"/>
    <property type="match status" value="1"/>
</dbReference>
<proteinExistence type="inferred from homology"/>
<evidence type="ECO:0000256" key="10">
    <source>
        <dbReference type="ARBA" id="ARBA00022884"/>
    </source>
</evidence>
<keyword evidence="10 11" id="KW-0694">RNA-binding</keyword>
<evidence type="ECO:0000256" key="1">
    <source>
        <dbReference type="ARBA" id="ARBA00001946"/>
    </source>
</evidence>
<keyword evidence="5 11" id="KW-0479">Metal-binding</keyword>
<feature type="binding site" evidence="11">
    <location>
        <position position="8"/>
    </location>
    <ligand>
        <name>ATP</name>
        <dbReference type="ChEBI" id="CHEBI:30616"/>
    </ligand>
</feature>
<feature type="binding site" evidence="11">
    <location>
        <position position="91"/>
    </location>
    <ligand>
        <name>CTP</name>
        <dbReference type="ChEBI" id="CHEBI:37563"/>
    </ligand>
</feature>
<evidence type="ECO:0000256" key="11">
    <source>
        <dbReference type="HAMAP-Rule" id="MF_01262"/>
    </source>
</evidence>
<comment type="similarity">
    <text evidence="11">Belongs to the tRNA nucleotidyltransferase/poly(A) polymerase family. Bacterial CCA-adding enzyme type 2 subfamily.</text>
</comment>
<evidence type="ECO:0000256" key="4">
    <source>
        <dbReference type="ARBA" id="ARBA00022695"/>
    </source>
</evidence>
<dbReference type="Pfam" id="PF01743">
    <property type="entry name" value="PolyA_pol"/>
    <property type="match status" value="1"/>
</dbReference>
<dbReference type="HAMAP" id="MF_01262">
    <property type="entry name" value="CCA_bact_type2"/>
    <property type="match status" value="1"/>
</dbReference>
<keyword evidence="8 11" id="KW-0067">ATP-binding</keyword>
<comment type="cofactor">
    <cofactor evidence="1 11">
        <name>Mg(2+)</name>
        <dbReference type="ChEBI" id="CHEBI:18420"/>
    </cofactor>
</comment>
<feature type="binding site" evidence="11">
    <location>
        <position position="137"/>
    </location>
    <ligand>
        <name>ATP</name>
        <dbReference type="ChEBI" id="CHEBI:30616"/>
    </ligand>
</feature>
<dbReference type="OrthoDB" id="9805698at2"/>
<comment type="function">
    <text evidence="11">Catalyzes the addition and repair of the essential 3'-terminal CCA sequence in tRNAs without using a nucleic acid template. Adds these three nucleotides in the order of C, C, and A to the tRNA nucleotide-73, using CTP and ATP as substrates and producing inorganic pyrophosphate. tRNA 3'-terminal CCA addition is required both for tRNA processing and repair. Also involved in tRNA surveillance by mediating tandem CCA addition to generate a CCACCA at the 3' terminus of unstable tRNAs. While stable tRNAs receive only 3'-terminal CCA, unstable tRNAs are marked with CCACCA and rapidly degraded.</text>
</comment>
<feature type="domain" description="Poly A polymerase head" evidence="12">
    <location>
        <begin position="3"/>
        <end position="122"/>
    </location>
</feature>
<keyword evidence="9 11" id="KW-0460">Magnesium</keyword>
<dbReference type="GO" id="GO:0001680">
    <property type="term" value="P:tRNA 3'-terminal CCA addition"/>
    <property type="evidence" value="ECO:0007669"/>
    <property type="project" value="UniProtKB-UniRule"/>
</dbReference>
<evidence type="ECO:0000256" key="7">
    <source>
        <dbReference type="ARBA" id="ARBA00022800"/>
    </source>
</evidence>
<feature type="binding site" evidence="11">
    <location>
        <position position="137"/>
    </location>
    <ligand>
        <name>CTP</name>
        <dbReference type="ChEBI" id="CHEBI:37563"/>
    </ligand>
</feature>
<dbReference type="Proteomes" id="UP000298049">
    <property type="component" value="Chromosome"/>
</dbReference>
<organism evidence="14 15">
    <name type="scientific">Hydrocarboniclastica marina</name>
    <dbReference type="NCBI Taxonomy" id="2259620"/>
    <lineage>
        <taxon>Bacteria</taxon>
        <taxon>Pseudomonadati</taxon>
        <taxon>Pseudomonadota</taxon>
        <taxon>Gammaproteobacteria</taxon>
        <taxon>Alteromonadales</taxon>
        <taxon>Alteromonadaceae</taxon>
        <taxon>Hydrocarboniclastica</taxon>
    </lineage>
</organism>
<feature type="binding site" evidence="11">
    <location>
        <position position="140"/>
    </location>
    <ligand>
        <name>CTP</name>
        <dbReference type="ChEBI" id="CHEBI:37563"/>
    </ligand>
</feature>
<comment type="miscellaneous">
    <text evidence="11">A single active site specifically recognizes both ATP and CTP and is responsible for their addition.</text>
</comment>
<keyword evidence="4 11" id="KW-0548">Nucleotidyltransferase</keyword>
<feature type="binding site" evidence="11">
    <location>
        <position position="91"/>
    </location>
    <ligand>
        <name>ATP</name>
        <dbReference type="ChEBI" id="CHEBI:30616"/>
    </ligand>
</feature>
<evidence type="ECO:0000256" key="3">
    <source>
        <dbReference type="ARBA" id="ARBA00022694"/>
    </source>
</evidence>
<dbReference type="EMBL" id="CP031093">
    <property type="protein sequence ID" value="QCF26841.1"/>
    <property type="molecule type" value="Genomic_DNA"/>
</dbReference>
<dbReference type="GO" id="GO:0000287">
    <property type="term" value="F:magnesium ion binding"/>
    <property type="evidence" value="ECO:0007669"/>
    <property type="project" value="UniProtKB-UniRule"/>
</dbReference>
<evidence type="ECO:0000256" key="6">
    <source>
        <dbReference type="ARBA" id="ARBA00022741"/>
    </source>
</evidence>
<dbReference type="GO" id="GO:0005524">
    <property type="term" value="F:ATP binding"/>
    <property type="evidence" value="ECO:0007669"/>
    <property type="project" value="UniProtKB-UniRule"/>
</dbReference>
<dbReference type="InterPro" id="IPR032828">
    <property type="entry name" value="PolyA_RNA-bd"/>
</dbReference>
<protein>
    <recommendedName>
        <fullName evidence="11">CCA-adding enzyme</fullName>
        <ecNumber evidence="11">2.7.7.72</ecNumber>
    </recommendedName>
    <alternativeName>
        <fullName evidence="11">CCA tRNA nucleotidyltransferase</fullName>
    </alternativeName>
    <alternativeName>
        <fullName evidence="11">tRNA CCA-pyrophosphorylase</fullName>
    </alternativeName>
    <alternativeName>
        <fullName evidence="11">tRNA adenylyl-/cytidylyl- transferase</fullName>
    </alternativeName>
    <alternativeName>
        <fullName evidence="11">tRNA nucleotidyltransferase</fullName>
    </alternativeName>
    <alternativeName>
        <fullName evidence="11">tRNA-NT</fullName>
    </alternativeName>
</protein>
<evidence type="ECO:0000256" key="9">
    <source>
        <dbReference type="ARBA" id="ARBA00022842"/>
    </source>
</evidence>
<dbReference type="CDD" id="cd05398">
    <property type="entry name" value="NT_ClassII-CCAase"/>
    <property type="match status" value="1"/>
</dbReference>
<keyword evidence="6 11" id="KW-0547">Nucleotide-binding</keyword>
<dbReference type="SUPFAM" id="SSF81301">
    <property type="entry name" value="Nucleotidyltransferase"/>
    <property type="match status" value="1"/>
</dbReference>
<keyword evidence="15" id="KW-1185">Reference proteome</keyword>
<keyword evidence="3 11" id="KW-0819">tRNA processing</keyword>
<dbReference type="GO" id="GO:0160016">
    <property type="term" value="F:CCACCA tRNA nucleotidyltransferase activity"/>
    <property type="evidence" value="ECO:0007669"/>
    <property type="project" value="RHEA"/>
</dbReference>
<comment type="catalytic activity">
    <reaction evidence="11">
        <text>a tRNA precursor + 2 CTP + ATP = a tRNA with a 3' CCA end + 3 diphosphate</text>
        <dbReference type="Rhea" id="RHEA:14433"/>
        <dbReference type="Rhea" id="RHEA-COMP:10465"/>
        <dbReference type="Rhea" id="RHEA-COMP:10468"/>
        <dbReference type="ChEBI" id="CHEBI:30616"/>
        <dbReference type="ChEBI" id="CHEBI:33019"/>
        <dbReference type="ChEBI" id="CHEBI:37563"/>
        <dbReference type="ChEBI" id="CHEBI:74896"/>
        <dbReference type="ChEBI" id="CHEBI:83071"/>
        <dbReference type="EC" id="2.7.7.72"/>
    </reaction>
</comment>
<dbReference type="KEGG" id="hmi:soil367_13360"/>
<dbReference type="GO" id="GO:0042245">
    <property type="term" value="P:RNA repair"/>
    <property type="evidence" value="ECO:0007669"/>
    <property type="project" value="UniProtKB-KW"/>
</dbReference>
<feature type="domain" description="tRNA nucleotidyltransferase/poly(A) polymerase RNA and SrmB- binding" evidence="13">
    <location>
        <begin position="149"/>
        <end position="211"/>
    </location>
</feature>
<keyword evidence="7 11" id="KW-0692">RNA repair</keyword>
<dbReference type="GO" id="GO:0004810">
    <property type="term" value="F:CCA tRNA nucleotidyltransferase activity"/>
    <property type="evidence" value="ECO:0007669"/>
    <property type="project" value="UniProtKB-UniRule"/>
</dbReference>
<feature type="binding site" evidence="11">
    <location>
        <position position="11"/>
    </location>
    <ligand>
        <name>CTP</name>
        <dbReference type="ChEBI" id="CHEBI:37563"/>
    </ligand>
</feature>
<dbReference type="Gene3D" id="3.30.460.10">
    <property type="entry name" value="Beta Polymerase, domain 2"/>
    <property type="match status" value="1"/>
</dbReference>
<name>A0A4P7XIC5_9ALTE</name>
<evidence type="ECO:0000259" key="12">
    <source>
        <dbReference type="Pfam" id="PF01743"/>
    </source>
</evidence>
<dbReference type="InterPro" id="IPR012006">
    <property type="entry name" value="CCA_bact"/>
</dbReference>